<dbReference type="SUPFAM" id="SSF51556">
    <property type="entry name" value="Metallo-dependent hydrolases"/>
    <property type="match status" value="1"/>
</dbReference>
<protein>
    <submittedName>
        <fullName evidence="7">N-acetylglucosamine-6-phosphate deacetylase</fullName>
    </submittedName>
</protein>
<accession>A0ABQ2PBY1</accession>
<evidence type="ECO:0000259" key="6">
    <source>
        <dbReference type="Pfam" id="PF01979"/>
    </source>
</evidence>
<keyword evidence="2" id="KW-0479">Metal-binding</keyword>
<dbReference type="PANTHER" id="PTHR11113:SF14">
    <property type="entry name" value="N-ACETYLGLUCOSAMINE-6-PHOSPHATE DEACETYLASE"/>
    <property type="match status" value="1"/>
</dbReference>
<comment type="similarity">
    <text evidence="1 5">Belongs to the metallo-dependent hydrolases superfamily. NagA family.</text>
</comment>
<dbReference type="Gene3D" id="3.20.20.140">
    <property type="entry name" value="Metal-dependent hydrolases"/>
    <property type="match status" value="1"/>
</dbReference>
<dbReference type="InterPro" id="IPR006680">
    <property type="entry name" value="Amidohydro-rel"/>
</dbReference>
<keyword evidence="8" id="KW-1185">Reference proteome</keyword>
<dbReference type="InterPro" id="IPR003764">
    <property type="entry name" value="GlcNAc_6-P_deAcase"/>
</dbReference>
<dbReference type="PANTHER" id="PTHR11113">
    <property type="entry name" value="N-ACETYLGLUCOSAMINE-6-PHOSPHATE DEACETYLASE"/>
    <property type="match status" value="1"/>
</dbReference>
<evidence type="ECO:0000256" key="1">
    <source>
        <dbReference type="ARBA" id="ARBA00010716"/>
    </source>
</evidence>
<evidence type="ECO:0000256" key="2">
    <source>
        <dbReference type="ARBA" id="ARBA00022723"/>
    </source>
</evidence>
<dbReference type="CDD" id="cd00854">
    <property type="entry name" value="NagA"/>
    <property type="match status" value="1"/>
</dbReference>
<dbReference type="Proteomes" id="UP000637267">
    <property type="component" value="Unassembled WGS sequence"/>
</dbReference>
<dbReference type="SUPFAM" id="SSF51338">
    <property type="entry name" value="Composite domain of metallo-dependent hydrolases"/>
    <property type="match status" value="1"/>
</dbReference>
<evidence type="ECO:0000256" key="4">
    <source>
        <dbReference type="ARBA" id="ARBA00023277"/>
    </source>
</evidence>
<name>A0ABQ2PBY1_9NEIS</name>
<keyword evidence="4 5" id="KW-0119">Carbohydrate metabolism</keyword>
<sequence>MFMLYGNILTLAGWRHGTLHAQGGRVSQIDARPATPDDNDDVYILPGFVDLHVHGGDGANIMDGADAAVTISRMHARHGTTSLLATTVNAPHERLSVLLQALAQPISHRPHNGARFLGVHLEGPYVNPGRLGGLPNHARPAVIAELEQYMATVPVRIVTLSPEIAGHDDIIEWLAARGVRAQIGHSLGTYEEGVAALDRGAAGFTHLYNAMSPLGHRAPGMVGAALAHAEYSELIPDLIHVHPGAMKVALRAIPKLYCVTDASLATGLPDGEYDKDEGRVITKCMGGVRLADGTLAGSALTMDQALRNLVSIGLTLDDASHRLSRNPADYLGVADRGRIGTGAWADWVVLDRQLQVQQVFVEGEQVYAA</sequence>
<comment type="caution">
    <text evidence="7">The sequence shown here is derived from an EMBL/GenBank/DDBJ whole genome shotgun (WGS) entry which is preliminary data.</text>
</comment>
<gene>
    <name evidence="7" type="ORF">GCM10010970_28510</name>
</gene>
<evidence type="ECO:0000313" key="7">
    <source>
        <dbReference type="EMBL" id="GGP22851.1"/>
    </source>
</evidence>
<dbReference type="EMBL" id="BMLX01000003">
    <property type="protein sequence ID" value="GGP22851.1"/>
    <property type="molecule type" value="Genomic_DNA"/>
</dbReference>
<keyword evidence="3 5" id="KW-0378">Hydrolase</keyword>
<evidence type="ECO:0000256" key="3">
    <source>
        <dbReference type="ARBA" id="ARBA00022801"/>
    </source>
</evidence>
<dbReference type="Pfam" id="PF01979">
    <property type="entry name" value="Amidohydro_1"/>
    <property type="match status" value="1"/>
</dbReference>
<dbReference type="PIRSF" id="PIRSF038994">
    <property type="entry name" value="NagA"/>
    <property type="match status" value="1"/>
</dbReference>
<organism evidence="7 8">
    <name type="scientific">Silvimonas iriomotensis</name>
    <dbReference type="NCBI Taxonomy" id="449662"/>
    <lineage>
        <taxon>Bacteria</taxon>
        <taxon>Pseudomonadati</taxon>
        <taxon>Pseudomonadota</taxon>
        <taxon>Betaproteobacteria</taxon>
        <taxon>Neisseriales</taxon>
        <taxon>Chitinibacteraceae</taxon>
        <taxon>Silvimonas</taxon>
    </lineage>
</organism>
<feature type="domain" description="Amidohydrolase-related" evidence="6">
    <location>
        <begin position="43"/>
        <end position="366"/>
    </location>
</feature>
<proteinExistence type="inferred from homology"/>
<dbReference type="Gene3D" id="2.30.40.10">
    <property type="entry name" value="Urease, subunit C, domain 1"/>
    <property type="match status" value="1"/>
</dbReference>
<reference evidence="8" key="1">
    <citation type="journal article" date="2019" name="Int. J. Syst. Evol. Microbiol.">
        <title>The Global Catalogue of Microorganisms (GCM) 10K type strain sequencing project: providing services to taxonomists for standard genome sequencing and annotation.</title>
        <authorList>
            <consortium name="The Broad Institute Genomics Platform"/>
            <consortium name="The Broad Institute Genome Sequencing Center for Infectious Disease"/>
            <person name="Wu L."/>
            <person name="Ma J."/>
        </authorList>
    </citation>
    <scope>NUCLEOTIDE SEQUENCE [LARGE SCALE GENOMIC DNA]</scope>
    <source>
        <strain evidence="8">CGMCC 1.8859</strain>
    </source>
</reference>
<evidence type="ECO:0000313" key="8">
    <source>
        <dbReference type="Proteomes" id="UP000637267"/>
    </source>
</evidence>
<dbReference type="NCBIfam" id="TIGR00221">
    <property type="entry name" value="nagA"/>
    <property type="match status" value="1"/>
</dbReference>
<evidence type="ECO:0000256" key="5">
    <source>
        <dbReference type="PIRNR" id="PIRNR038994"/>
    </source>
</evidence>
<dbReference type="InterPro" id="IPR011059">
    <property type="entry name" value="Metal-dep_hydrolase_composite"/>
</dbReference>
<dbReference type="InterPro" id="IPR032466">
    <property type="entry name" value="Metal_Hydrolase"/>
</dbReference>